<name>A0A8B8X247_BALMU</name>
<feature type="transmembrane region" description="Helical" evidence="7">
    <location>
        <begin position="232"/>
        <end position="257"/>
    </location>
</feature>
<dbReference type="KEGG" id="bmus:118892820"/>
<evidence type="ECO:0000256" key="1">
    <source>
        <dbReference type="ARBA" id="ARBA00004141"/>
    </source>
</evidence>
<evidence type="ECO:0000256" key="2">
    <source>
        <dbReference type="ARBA" id="ARBA00022679"/>
    </source>
</evidence>
<feature type="compositionally biased region" description="Basic and acidic residues" evidence="8">
    <location>
        <begin position="586"/>
        <end position="596"/>
    </location>
</feature>
<feature type="region of interest" description="Disordered" evidence="8">
    <location>
        <begin position="332"/>
        <end position="354"/>
    </location>
</feature>
<accession>A0A8B8X247</accession>
<dbReference type="RefSeq" id="XP_036703682.1">
    <property type="nucleotide sequence ID" value="XM_036847787.1"/>
</dbReference>
<feature type="region of interest" description="Disordered" evidence="8">
    <location>
        <begin position="398"/>
        <end position="457"/>
    </location>
</feature>
<evidence type="ECO:0000259" key="9">
    <source>
        <dbReference type="Pfam" id="PF01529"/>
    </source>
</evidence>
<evidence type="ECO:0000256" key="4">
    <source>
        <dbReference type="ARBA" id="ARBA00022989"/>
    </source>
</evidence>
<dbReference type="EC" id="2.3.1.225" evidence="7"/>
<evidence type="ECO:0000256" key="6">
    <source>
        <dbReference type="ARBA" id="ARBA00023315"/>
    </source>
</evidence>
<keyword evidence="10" id="KW-1185">Reference proteome</keyword>
<comment type="similarity">
    <text evidence="7">Belongs to the DHHC palmitoyltransferase family.</text>
</comment>
<comment type="subcellular location">
    <subcellularLocation>
        <location evidence="1">Membrane</location>
        <topology evidence="1">Multi-pass membrane protein</topology>
    </subcellularLocation>
</comment>
<feature type="region of interest" description="Disordered" evidence="8">
    <location>
        <begin position="563"/>
        <end position="596"/>
    </location>
</feature>
<reference evidence="11" key="1">
    <citation type="submission" date="2025-08" db="UniProtKB">
        <authorList>
            <consortium name="RefSeq"/>
        </authorList>
    </citation>
    <scope>IDENTIFICATION</scope>
    <source>
        <tissue evidence="11">Epidermis and Blubber</tissue>
    </source>
</reference>
<evidence type="ECO:0000256" key="8">
    <source>
        <dbReference type="SAM" id="MobiDB-lite"/>
    </source>
</evidence>
<organism evidence="10 11">
    <name type="scientific">Balaenoptera musculus</name>
    <name type="common">Blue whale</name>
    <dbReference type="NCBI Taxonomy" id="9771"/>
    <lineage>
        <taxon>Eukaryota</taxon>
        <taxon>Metazoa</taxon>
        <taxon>Chordata</taxon>
        <taxon>Craniata</taxon>
        <taxon>Vertebrata</taxon>
        <taxon>Euteleostomi</taxon>
        <taxon>Mammalia</taxon>
        <taxon>Eutheria</taxon>
        <taxon>Laurasiatheria</taxon>
        <taxon>Artiodactyla</taxon>
        <taxon>Whippomorpha</taxon>
        <taxon>Cetacea</taxon>
        <taxon>Mysticeti</taxon>
        <taxon>Balaenopteridae</taxon>
        <taxon>Balaenoptera</taxon>
    </lineage>
</organism>
<keyword evidence="5 7" id="KW-0472">Membrane</keyword>
<dbReference type="GO" id="GO:0005794">
    <property type="term" value="C:Golgi apparatus"/>
    <property type="evidence" value="ECO:0007669"/>
    <property type="project" value="TreeGrafter"/>
</dbReference>
<feature type="domain" description="Palmitoyltransferase DHHC" evidence="9">
    <location>
        <begin position="122"/>
        <end position="274"/>
    </location>
</feature>
<feature type="transmembrane region" description="Helical" evidence="7">
    <location>
        <begin position="70"/>
        <end position="93"/>
    </location>
</feature>
<proteinExistence type="inferred from homology"/>
<protein>
    <recommendedName>
        <fullName evidence="7">Palmitoyltransferase</fullName>
        <ecNumber evidence="7">2.3.1.225</ecNumber>
    </recommendedName>
</protein>
<feature type="compositionally biased region" description="Polar residues" evidence="8">
    <location>
        <begin position="400"/>
        <end position="425"/>
    </location>
</feature>
<evidence type="ECO:0000313" key="11">
    <source>
        <dbReference type="RefSeq" id="XP_036703682.1"/>
    </source>
</evidence>
<dbReference type="AlphaFoldDB" id="A0A8B8X247"/>
<comment type="catalytic activity">
    <reaction evidence="7">
        <text>L-cysteinyl-[protein] + hexadecanoyl-CoA = S-hexadecanoyl-L-cysteinyl-[protein] + CoA</text>
        <dbReference type="Rhea" id="RHEA:36683"/>
        <dbReference type="Rhea" id="RHEA-COMP:10131"/>
        <dbReference type="Rhea" id="RHEA-COMP:11032"/>
        <dbReference type="ChEBI" id="CHEBI:29950"/>
        <dbReference type="ChEBI" id="CHEBI:57287"/>
        <dbReference type="ChEBI" id="CHEBI:57379"/>
        <dbReference type="ChEBI" id="CHEBI:74151"/>
        <dbReference type="EC" id="2.3.1.225"/>
    </reaction>
</comment>
<dbReference type="PROSITE" id="PS50216">
    <property type="entry name" value="DHHC"/>
    <property type="match status" value="1"/>
</dbReference>
<evidence type="ECO:0000313" key="10">
    <source>
        <dbReference type="Proteomes" id="UP000694857"/>
    </source>
</evidence>
<dbReference type="GO" id="GO:0019706">
    <property type="term" value="F:protein-cysteine S-palmitoyltransferase activity"/>
    <property type="evidence" value="ECO:0007669"/>
    <property type="project" value="UniProtKB-EC"/>
</dbReference>
<comment type="domain">
    <text evidence="7">The DHHC domain is required for palmitoyltransferase activity.</text>
</comment>
<dbReference type="PANTHER" id="PTHR22883:SF22">
    <property type="entry name" value="PALMITOYLTRANSFERASE ZDHHC11-RELATED"/>
    <property type="match status" value="1"/>
</dbReference>
<feature type="transmembrane region" description="Helical" evidence="7">
    <location>
        <begin position="43"/>
        <end position="64"/>
    </location>
</feature>
<dbReference type="GO" id="GO:0005783">
    <property type="term" value="C:endoplasmic reticulum"/>
    <property type="evidence" value="ECO:0007669"/>
    <property type="project" value="TreeGrafter"/>
</dbReference>
<dbReference type="Pfam" id="PF01529">
    <property type="entry name" value="DHHC"/>
    <property type="match status" value="1"/>
</dbReference>
<dbReference type="OrthoDB" id="9909019at2759"/>
<evidence type="ECO:0000256" key="5">
    <source>
        <dbReference type="ARBA" id="ARBA00023136"/>
    </source>
</evidence>
<dbReference type="Proteomes" id="UP000694857">
    <property type="component" value="Chromosome 3"/>
</dbReference>
<dbReference type="InterPro" id="IPR039859">
    <property type="entry name" value="PFA4/ZDH16/20/ERF2-like"/>
</dbReference>
<evidence type="ECO:0000256" key="3">
    <source>
        <dbReference type="ARBA" id="ARBA00022692"/>
    </source>
</evidence>
<dbReference type="GO" id="GO:0016020">
    <property type="term" value="C:membrane"/>
    <property type="evidence" value="ECO:0007669"/>
    <property type="project" value="UniProtKB-SubCell"/>
</dbReference>
<feature type="compositionally biased region" description="Polar residues" evidence="8">
    <location>
        <begin position="337"/>
        <end position="354"/>
    </location>
</feature>
<keyword evidence="2 7" id="KW-0808">Transferase</keyword>
<keyword evidence="4 7" id="KW-1133">Transmembrane helix</keyword>
<evidence type="ECO:0000256" key="7">
    <source>
        <dbReference type="RuleBase" id="RU079119"/>
    </source>
</evidence>
<dbReference type="GO" id="GO:0006612">
    <property type="term" value="P:protein targeting to membrane"/>
    <property type="evidence" value="ECO:0007669"/>
    <property type="project" value="TreeGrafter"/>
</dbReference>
<gene>
    <name evidence="11" type="primary">LOC118892820</name>
</gene>
<keyword evidence="3 7" id="KW-0812">Transmembrane</keyword>
<dbReference type="PANTHER" id="PTHR22883">
    <property type="entry name" value="ZINC FINGER DHHC DOMAIN CONTAINING PROTEIN"/>
    <property type="match status" value="1"/>
</dbReference>
<dbReference type="GeneID" id="118892820"/>
<dbReference type="InterPro" id="IPR001594">
    <property type="entry name" value="Palmitoyltrfase_DHHC"/>
</dbReference>
<keyword evidence="6 7" id="KW-0012">Acyltransferase</keyword>
<feature type="transmembrane region" description="Helical" evidence="7">
    <location>
        <begin position="167"/>
        <end position="193"/>
    </location>
</feature>
<sequence length="596" mass="66399">MALCARISRLILPGAMSRKSPKTVPPRRPRVNGWSQPVHYLQVMAWIMFLVLAFTAFGIFIPLLPPEWRYIAYSVTGGICLFHLLVHLIVVSIDPAEANVRLKKNYARVVLTFDRSKHAHVIQRQYCHLCKVPVTAKAKHCSACNKCVAGFDHHCKWLNNCVGSRNYWYFFTTVASASAGLLYTIAILLYTLIQYFISPASLRTDPHYRSISDQNTWLLFLPLFPVRTSTPVFLGIGVLVLLLELISLLLLGHLLFFHVYLRAKKLSTYDYIMQNYQQQSSKPPAVKRDVTSEREELSQQLDNHLRSSVQGRKKLKEFLPTSMHLRLCSTAVKPEDTSSSSSKQPVASLSSSVHSVKLTEQNSTISILGESSSGLQELDANLSSSTVGRVKWKEFLSPPSRCSSETSLRTIGSESSLQLQDANDQQEIRQHMEGDMAENQGSASGAQGPALTESPFQGSFSASMLPVESVPENYSLLSSLHGHRKDTWSQRHWDTLPGSQKPWSLESTVINVSGKPNNQPAIQEVPRAWATVPYIQMPKGLPVIEEEECGMMVTPVVSVEEGCGPEEATGSDDSRRVTVIVTPEDPELKDRAPQPL</sequence>